<dbReference type="GO" id="GO:0018104">
    <property type="term" value="P:peptidoglycan-protein cross-linking"/>
    <property type="evidence" value="ECO:0007669"/>
    <property type="project" value="TreeGrafter"/>
</dbReference>
<keyword evidence="8" id="KW-0732">Signal</keyword>
<dbReference type="PROSITE" id="PS52029">
    <property type="entry name" value="LD_TPASE"/>
    <property type="match status" value="1"/>
</dbReference>
<protein>
    <submittedName>
        <fullName evidence="11">Protein erfK/srfK</fullName>
    </submittedName>
</protein>
<evidence type="ECO:0000256" key="5">
    <source>
        <dbReference type="ARBA" id="ARBA00022984"/>
    </source>
</evidence>
<feature type="active site" description="Nucleophile" evidence="7">
    <location>
        <position position="304"/>
    </location>
</feature>
<dbReference type="CDD" id="cd16913">
    <property type="entry name" value="YkuD_like"/>
    <property type="match status" value="1"/>
</dbReference>
<evidence type="ECO:0000256" key="6">
    <source>
        <dbReference type="ARBA" id="ARBA00023316"/>
    </source>
</evidence>
<comment type="caution">
    <text evidence="11">The sequence shown here is derived from an EMBL/GenBank/DDBJ whole genome shotgun (WGS) entry which is preliminary data.</text>
</comment>
<dbReference type="SMART" id="SM00257">
    <property type="entry name" value="LysM"/>
    <property type="match status" value="1"/>
</dbReference>
<gene>
    <name evidence="11" type="ORF">JETT_0114</name>
</gene>
<evidence type="ECO:0000256" key="3">
    <source>
        <dbReference type="ARBA" id="ARBA00022679"/>
    </source>
</evidence>
<dbReference type="GO" id="GO:0071555">
    <property type="term" value="P:cell wall organization"/>
    <property type="evidence" value="ECO:0007669"/>
    <property type="project" value="UniProtKB-UniRule"/>
</dbReference>
<dbReference type="Proteomes" id="UP000319783">
    <property type="component" value="Unassembled WGS sequence"/>
</dbReference>
<dbReference type="SUPFAM" id="SSF54106">
    <property type="entry name" value="LysM domain"/>
    <property type="match status" value="1"/>
</dbReference>
<evidence type="ECO:0000256" key="4">
    <source>
        <dbReference type="ARBA" id="ARBA00022960"/>
    </source>
</evidence>
<feature type="active site" description="Proton donor/acceptor" evidence="7">
    <location>
        <position position="288"/>
    </location>
</feature>
<evidence type="ECO:0000259" key="9">
    <source>
        <dbReference type="PROSITE" id="PS51782"/>
    </source>
</evidence>
<dbReference type="CDD" id="cd00118">
    <property type="entry name" value="LysM"/>
    <property type="match status" value="1"/>
</dbReference>
<accession>A0A533QG04</accession>
<comment type="pathway">
    <text evidence="1 7">Cell wall biogenesis; peptidoglycan biosynthesis.</text>
</comment>
<comment type="similarity">
    <text evidence="2">Belongs to the YkuD family.</text>
</comment>
<evidence type="ECO:0000256" key="8">
    <source>
        <dbReference type="SAM" id="SignalP"/>
    </source>
</evidence>
<dbReference type="InterPro" id="IPR038063">
    <property type="entry name" value="Transpep_catalytic_dom"/>
</dbReference>
<dbReference type="Gene3D" id="2.40.440.10">
    <property type="entry name" value="L,D-transpeptidase catalytic domain-like"/>
    <property type="match status" value="1"/>
</dbReference>
<dbReference type="SUPFAM" id="SSF141523">
    <property type="entry name" value="L,D-transpeptidase catalytic domain-like"/>
    <property type="match status" value="1"/>
</dbReference>
<evidence type="ECO:0000256" key="2">
    <source>
        <dbReference type="ARBA" id="ARBA00005992"/>
    </source>
</evidence>
<evidence type="ECO:0000313" key="12">
    <source>
        <dbReference type="Proteomes" id="UP000319783"/>
    </source>
</evidence>
<dbReference type="GO" id="GO:0016740">
    <property type="term" value="F:transferase activity"/>
    <property type="evidence" value="ECO:0007669"/>
    <property type="project" value="UniProtKB-KW"/>
</dbReference>
<feature type="domain" description="LysM" evidence="9">
    <location>
        <begin position="155"/>
        <end position="198"/>
    </location>
</feature>
<dbReference type="InterPro" id="IPR050979">
    <property type="entry name" value="LD-transpeptidase"/>
</dbReference>
<dbReference type="UniPathway" id="UPA00219"/>
<evidence type="ECO:0000313" key="11">
    <source>
        <dbReference type="EMBL" id="TLD43683.1"/>
    </source>
</evidence>
<dbReference type="Pfam" id="PF01476">
    <property type="entry name" value="LysM"/>
    <property type="match status" value="1"/>
</dbReference>
<evidence type="ECO:0000256" key="7">
    <source>
        <dbReference type="PROSITE-ProRule" id="PRU01373"/>
    </source>
</evidence>
<dbReference type="PROSITE" id="PS51782">
    <property type="entry name" value="LYSM"/>
    <property type="match status" value="1"/>
</dbReference>
<dbReference type="EMBL" id="SULG01000001">
    <property type="protein sequence ID" value="TLD43683.1"/>
    <property type="molecule type" value="Genomic_DNA"/>
</dbReference>
<sequence>MKTIKNACMLIFCVCFLFISEGYRATFAVGIQQPIVPANPNSNQKSLLFATKEADNSVVYRKDIIAHSAELKKELKADEEGFKTVENTVIKSQEKPNLEVVHTCIREGKKDEARNILSEIFMNKQIPEKQNEIKELLDKLNEALIFSPSSSSDAVLYTVQSGDVLAKIAKKFTTNYELIMRINGKPTTRLNIGERLKILTGKTKILVSKSDFTLTLLLNNHYVKQYRICIGKDDKTPVGMFEVKNKMKEPTWYSPQGGVFPYGHKENILGTRWIGFKDKPNLYGFGIHGTTLPESIGTAASNGCVRMVNSDVEELYDFVTQDTEIIIQ</sequence>
<dbReference type="GO" id="GO:0071972">
    <property type="term" value="F:peptidoglycan L,D-transpeptidase activity"/>
    <property type="evidence" value="ECO:0007669"/>
    <property type="project" value="TreeGrafter"/>
</dbReference>
<keyword evidence="4 7" id="KW-0133">Cell shape</keyword>
<evidence type="ECO:0000256" key="1">
    <source>
        <dbReference type="ARBA" id="ARBA00004752"/>
    </source>
</evidence>
<dbReference type="Pfam" id="PF03734">
    <property type="entry name" value="YkuD"/>
    <property type="match status" value="1"/>
</dbReference>
<reference evidence="11 12" key="1">
    <citation type="submission" date="2019-04" db="EMBL/GenBank/DDBJ databases">
        <title>Genome of a novel bacterium Candidatus Jettenia ecosi reconstructed from metagenome of an anammox bioreactor.</title>
        <authorList>
            <person name="Mardanov A.V."/>
            <person name="Beletsky A.V."/>
            <person name="Ravin N.V."/>
            <person name="Botchkova E.A."/>
            <person name="Litti Y.V."/>
            <person name="Nozhevnikova A.N."/>
        </authorList>
    </citation>
    <scope>NUCLEOTIDE SEQUENCE [LARGE SCALE GENOMIC DNA]</scope>
    <source>
        <strain evidence="11">J2</strain>
    </source>
</reference>
<feature type="chain" id="PRO_5022150463" evidence="8">
    <location>
        <begin position="26"/>
        <end position="328"/>
    </location>
</feature>
<keyword evidence="3" id="KW-0808">Transferase</keyword>
<name>A0A533QG04_9BACT</name>
<dbReference type="InterPro" id="IPR005490">
    <property type="entry name" value="LD_TPept_cat_dom"/>
</dbReference>
<dbReference type="GO" id="GO:0005576">
    <property type="term" value="C:extracellular region"/>
    <property type="evidence" value="ECO:0007669"/>
    <property type="project" value="TreeGrafter"/>
</dbReference>
<dbReference type="Gene3D" id="3.10.350.10">
    <property type="entry name" value="LysM domain"/>
    <property type="match status" value="1"/>
</dbReference>
<organism evidence="11 12">
    <name type="scientific">Candidatus Jettenia ecosi</name>
    <dbReference type="NCBI Taxonomy" id="2494326"/>
    <lineage>
        <taxon>Bacteria</taxon>
        <taxon>Pseudomonadati</taxon>
        <taxon>Planctomycetota</taxon>
        <taxon>Candidatus Brocadiia</taxon>
        <taxon>Candidatus Brocadiales</taxon>
        <taxon>Candidatus Brocadiaceae</taxon>
        <taxon>Candidatus Jettenia</taxon>
    </lineage>
</organism>
<dbReference type="AlphaFoldDB" id="A0A533QG04"/>
<feature type="domain" description="L,D-TPase catalytic" evidence="10">
    <location>
        <begin position="203"/>
        <end position="328"/>
    </location>
</feature>
<dbReference type="InterPro" id="IPR036779">
    <property type="entry name" value="LysM_dom_sf"/>
</dbReference>
<dbReference type="GO" id="GO:0008360">
    <property type="term" value="P:regulation of cell shape"/>
    <property type="evidence" value="ECO:0007669"/>
    <property type="project" value="UniProtKB-UniRule"/>
</dbReference>
<dbReference type="PANTHER" id="PTHR30582">
    <property type="entry name" value="L,D-TRANSPEPTIDASE"/>
    <property type="match status" value="1"/>
</dbReference>
<feature type="signal peptide" evidence="8">
    <location>
        <begin position="1"/>
        <end position="25"/>
    </location>
</feature>
<proteinExistence type="inferred from homology"/>
<evidence type="ECO:0000259" key="10">
    <source>
        <dbReference type="PROSITE" id="PS52029"/>
    </source>
</evidence>
<keyword evidence="6 7" id="KW-0961">Cell wall biogenesis/degradation</keyword>
<keyword evidence="5 7" id="KW-0573">Peptidoglycan synthesis</keyword>
<dbReference type="InterPro" id="IPR018392">
    <property type="entry name" value="LysM"/>
</dbReference>